<keyword evidence="8" id="KW-0862">Zinc</keyword>
<dbReference type="InterPro" id="IPR004149">
    <property type="entry name" value="Znf_DNAligase_C4"/>
</dbReference>
<dbReference type="Pfam" id="PF01653">
    <property type="entry name" value="DNA_ligase_aden"/>
    <property type="match status" value="1"/>
</dbReference>
<dbReference type="InterPro" id="IPR013840">
    <property type="entry name" value="DNAligase_N"/>
</dbReference>
<dbReference type="GO" id="GO:0005829">
    <property type="term" value="C:cytosol"/>
    <property type="evidence" value="ECO:0007669"/>
    <property type="project" value="TreeGrafter"/>
</dbReference>
<dbReference type="GO" id="GO:0006281">
    <property type="term" value="P:DNA repair"/>
    <property type="evidence" value="ECO:0007669"/>
    <property type="project" value="UniProtKB-KW"/>
</dbReference>
<keyword evidence="7" id="KW-0227">DNA damage</keyword>
<dbReference type="PROSITE" id="PS01056">
    <property type="entry name" value="DNA_LIGASE_N2"/>
    <property type="match status" value="1"/>
</dbReference>
<dbReference type="Gene3D" id="6.20.10.30">
    <property type="match status" value="1"/>
</dbReference>
<dbReference type="InterPro" id="IPR004150">
    <property type="entry name" value="NAD_DNA_ligase_OB"/>
</dbReference>
<dbReference type="InterPro" id="IPR001357">
    <property type="entry name" value="BRCT_dom"/>
</dbReference>
<proteinExistence type="inferred from homology"/>
<dbReference type="SUPFAM" id="SSF47781">
    <property type="entry name" value="RuvA domain 2-like"/>
    <property type="match status" value="1"/>
</dbReference>
<dbReference type="FunFam" id="1.10.150.20:FF:000006">
    <property type="entry name" value="DNA ligase"/>
    <property type="match status" value="1"/>
</dbReference>
<dbReference type="AlphaFoldDB" id="A0A381YT41"/>
<feature type="domain" description="BRCT" evidence="13">
    <location>
        <begin position="594"/>
        <end position="680"/>
    </location>
</feature>
<keyword evidence="6" id="KW-0479">Metal-binding</keyword>
<dbReference type="CDD" id="cd17748">
    <property type="entry name" value="BRCT_DNA_ligase_like"/>
    <property type="match status" value="1"/>
</dbReference>
<dbReference type="Gene3D" id="2.40.50.140">
    <property type="entry name" value="Nucleic acid-binding proteins"/>
    <property type="match status" value="1"/>
</dbReference>
<dbReference type="InterPro" id="IPR013839">
    <property type="entry name" value="DNAligase_adenylation"/>
</dbReference>
<dbReference type="GO" id="GO:0003677">
    <property type="term" value="F:DNA binding"/>
    <property type="evidence" value="ECO:0007669"/>
    <property type="project" value="InterPro"/>
</dbReference>
<dbReference type="Gene3D" id="1.10.150.20">
    <property type="entry name" value="5' to 3' exonuclease, C-terminal subdomain"/>
    <property type="match status" value="2"/>
</dbReference>
<dbReference type="NCBIfam" id="TIGR00575">
    <property type="entry name" value="dnlj"/>
    <property type="match status" value="1"/>
</dbReference>
<dbReference type="Pfam" id="PF03120">
    <property type="entry name" value="OB_DNA_ligase"/>
    <property type="match status" value="1"/>
</dbReference>
<dbReference type="Pfam" id="PF12826">
    <property type="entry name" value="HHH_2"/>
    <property type="match status" value="1"/>
</dbReference>
<gene>
    <name evidence="14" type="ORF">METZ01_LOCUS133060</name>
</gene>
<keyword evidence="5" id="KW-0235">DNA replication</keyword>
<dbReference type="SUPFAM" id="SSF52113">
    <property type="entry name" value="BRCT domain"/>
    <property type="match status" value="1"/>
</dbReference>
<dbReference type="InterPro" id="IPR010994">
    <property type="entry name" value="RuvA_2-like"/>
</dbReference>
<protein>
    <recommendedName>
        <fullName evidence="3">DNA ligase (NAD(+))</fullName>
        <ecNumber evidence="3">6.5.1.2</ecNumber>
    </recommendedName>
</protein>
<evidence type="ECO:0000256" key="3">
    <source>
        <dbReference type="ARBA" id="ARBA00012722"/>
    </source>
</evidence>
<evidence type="ECO:0000256" key="6">
    <source>
        <dbReference type="ARBA" id="ARBA00022723"/>
    </source>
</evidence>
<dbReference type="InterPro" id="IPR001679">
    <property type="entry name" value="DNA_ligase"/>
</dbReference>
<dbReference type="Pfam" id="PF14520">
    <property type="entry name" value="HHH_5"/>
    <property type="match status" value="1"/>
</dbReference>
<dbReference type="FunFam" id="2.40.50.140:FF:000012">
    <property type="entry name" value="DNA ligase"/>
    <property type="match status" value="1"/>
</dbReference>
<dbReference type="FunFam" id="3.30.470.30:FF:000001">
    <property type="entry name" value="DNA ligase"/>
    <property type="match status" value="1"/>
</dbReference>
<dbReference type="FunFam" id="1.10.150.20:FF:000007">
    <property type="entry name" value="DNA ligase"/>
    <property type="match status" value="1"/>
</dbReference>
<keyword evidence="10" id="KW-0520">NAD</keyword>
<dbReference type="EC" id="6.5.1.2" evidence="3"/>
<dbReference type="SMART" id="SM00278">
    <property type="entry name" value="HhH1"/>
    <property type="match status" value="4"/>
</dbReference>
<dbReference type="InterPro" id="IPR041663">
    <property type="entry name" value="DisA/LigA_HHH"/>
</dbReference>
<organism evidence="14">
    <name type="scientific">marine metagenome</name>
    <dbReference type="NCBI Taxonomy" id="408172"/>
    <lineage>
        <taxon>unclassified sequences</taxon>
        <taxon>metagenomes</taxon>
        <taxon>ecological metagenomes</taxon>
    </lineage>
</organism>
<dbReference type="GO" id="GO:0046872">
    <property type="term" value="F:metal ion binding"/>
    <property type="evidence" value="ECO:0007669"/>
    <property type="project" value="UniProtKB-KW"/>
</dbReference>
<evidence type="ECO:0000313" key="14">
    <source>
        <dbReference type="EMBL" id="SVA80206.1"/>
    </source>
</evidence>
<dbReference type="CDD" id="cd00114">
    <property type="entry name" value="LIGANc"/>
    <property type="match status" value="1"/>
</dbReference>
<keyword evidence="9" id="KW-0460">Magnesium</keyword>
<comment type="function">
    <text evidence="2">DNA ligase that catalyzes the formation of phosphodiester linkages between 5'-phosphoryl and 3'-hydroxyl groups in double-stranded DNA using NAD as a coenzyme and as the energy source for the reaction. It is essential for DNA replication and repair of damaged DNA.</text>
</comment>
<dbReference type="EMBL" id="UINC01018998">
    <property type="protein sequence ID" value="SVA80206.1"/>
    <property type="molecule type" value="Genomic_DNA"/>
</dbReference>
<keyword evidence="4" id="KW-0436">Ligase</keyword>
<reference evidence="14" key="1">
    <citation type="submission" date="2018-05" db="EMBL/GenBank/DDBJ databases">
        <authorList>
            <person name="Lanie J.A."/>
            <person name="Ng W.-L."/>
            <person name="Kazmierczak K.M."/>
            <person name="Andrzejewski T.M."/>
            <person name="Davidsen T.M."/>
            <person name="Wayne K.J."/>
            <person name="Tettelin H."/>
            <person name="Glass J.I."/>
            <person name="Rusch D."/>
            <person name="Podicherti R."/>
            <person name="Tsui H.-C.T."/>
            <person name="Winkler M.E."/>
        </authorList>
    </citation>
    <scope>NUCLEOTIDE SEQUENCE</scope>
</reference>
<evidence type="ECO:0000256" key="1">
    <source>
        <dbReference type="ARBA" id="ARBA00001946"/>
    </source>
</evidence>
<dbReference type="Pfam" id="PF00533">
    <property type="entry name" value="BRCT"/>
    <property type="match status" value="1"/>
</dbReference>
<dbReference type="GO" id="GO:0003911">
    <property type="term" value="F:DNA ligase (NAD+) activity"/>
    <property type="evidence" value="ECO:0007669"/>
    <property type="project" value="UniProtKB-EC"/>
</dbReference>
<dbReference type="SMART" id="SM00292">
    <property type="entry name" value="BRCT"/>
    <property type="match status" value="1"/>
</dbReference>
<dbReference type="PANTHER" id="PTHR23389">
    <property type="entry name" value="CHROMOSOME TRANSMISSION FIDELITY FACTOR 18"/>
    <property type="match status" value="1"/>
</dbReference>
<dbReference type="InterPro" id="IPR012340">
    <property type="entry name" value="NA-bd_OB-fold"/>
</dbReference>
<evidence type="ECO:0000256" key="11">
    <source>
        <dbReference type="ARBA" id="ARBA00023204"/>
    </source>
</evidence>
<dbReference type="Gene3D" id="3.40.50.10190">
    <property type="entry name" value="BRCT domain"/>
    <property type="match status" value="1"/>
</dbReference>
<evidence type="ECO:0000256" key="4">
    <source>
        <dbReference type="ARBA" id="ARBA00022598"/>
    </source>
</evidence>
<evidence type="ECO:0000256" key="9">
    <source>
        <dbReference type="ARBA" id="ARBA00022842"/>
    </source>
</evidence>
<accession>A0A381YT41</accession>
<dbReference type="SMART" id="SM00532">
    <property type="entry name" value="LIGANc"/>
    <property type="match status" value="1"/>
</dbReference>
<keyword evidence="11" id="KW-0234">DNA repair</keyword>
<dbReference type="PROSITE" id="PS50172">
    <property type="entry name" value="BRCT"/>
    <property type="match status" value="1"/>
</dbReference>
<dbReference type="InterPro" id="IPR003583">
    <property type="entry name" value="Hlx-hairpin-Hlx_DNA-bd_motif"/>
</dbReference>
<evidence type="ECO:0000256" key="7">
    <source>
        <dbReference type="ARBA" id="ARBA00022763"/>
    </source>
</evidence>
<evidence type="ECO:0000259" key="13">
    <source>
        <dbReference type="PROSITE" id="PS50172"/>
    </source>
</evidence>
<dbReference type="SUPFAM" id="SSF50249">
    <property type="entry name" value="Nucleic acid-binding proteins"/>
    <property type="match status" value="1"/>
</dbReference>
<dbReference type="PIRSF" id="PIRSF001604">
    <property type="entry name" value="LigA"/>
    <property type="match status" value="1"/>
</dbReference>
<evidence type="ECO:0000256" key="5">
    <source>
        <dbReference type="ARBA" id="ARBA00022705"/>
    </source>
</evidence>
<dbReference type="HAMAP" id="MF_01588">
    <property type="entry name" value="DNA_ligase_A"/>
    <property type="match status" value="1"/>
</dbReference>
<comment type="catalytic activity">
    <reaction evidence="12">
        <text>NAD(+) + (deoxyribonucleotide)n-3'-hydroxyl + 5'-phospho-(deoxyribonucleotide)m = (deoxyribonucleotide)n+m + AMP + beta-nicotinamide D-nucleotide.</text>
        <dbReference type="EC" id="6.5.1.2"/>
    </reaction>
</comment>
<dbReference type="Pfam" id="PF03119">
    <property type="entry name" value="DNA_ligase_ZBD"/>
    <property type="match status" value="1"/>
</dbReference>
<dbReference type="PROSITE" id="PS01055">
    <property type="entry name" value="DNA_LIGASE_N1"/>
    <property type="match status" value="1"/>
</dbReference>
<dbReference type="GO" id="GO:0006260">
    <property type="term" value="P:DNA replication"/>
    <property type="evidence" value="ECO:0007669"/>
    <property type="project" value="UniProtKB-KW"/>
</dbReference>
<dbReference type="InterPro" id="IPR033136">
    <property type="entry name" value="DNA_ligase_CS"/>
</dbReference>
<dbReference type="InterPro" id="IPR036420">
    <property type="entry name" value="BRCT_dom_sf"/>
</dbReference>
<comment type="cofactor">
    <cofactor evidence="1">
        <name>Mg(2+)</name>
        <dbReference type="ChEBI" id="CHEBI:18420"/>
    </cofactor>
</comment>
<dbReference type="Gene3D" id="3.30.470.30">
    <property type="entry name" value="DNA ligase/mRNA capping enzyme"/>
    <property type="match status" value="1"/>
</dbReference>
<evidence type="ECO:0000256" key="8">
    <source>
        <dbReference type="ARBA" id="ARBA00022833"/>
    </source>
</evidence>
<dbReference type="InterPro" id="IPR018239">
    <property type="entry name" value="DNA_ligase_AS"/>
</dbReference>
<dbReference type="Gene3D" id="1.10.287.610">
    <property type="entry name" value="Helix hairpin bin"/>
    <property type="match status" value="1"/>
</dbReference>
<evidence type="ECO:0000256" key="10">
    <source>
        <dbReference type="ARBA" id="ARBA00023027"/>
    </source>
</evidence>
<sequence>MNKNMFQHKIDGLRSEIERHNRLYFVEDDPEIGDSEYDELMRELAQIENENPELVIPQSPTQRVGSDPLSEFSQIDHQIPLLSLGNAFDDDDLHGWHERMSGLIESDKFALACELKFDGLAVALIYENGLFVQGATRGNGTTGEDITSNLKTVRSIPLQLVGAYPARFEVRGEVYFPKSEFKKFNEDREKNGLTAYANPRNTAAGSLRQLDSAVTAQRPLDIFIYALGWVDDDFEIPETHIRCLEYLKTLGFKVNPFNELVSGVEDAIDFHRKWVQGRKSIDYECDGIVVKIDSFDYQQHVGTVGREPRWAIAYKFPSAQSITKLLDIRVNVGRTGTINPYAILEPVNVGGVTVKQATLHNEDYINTKDLRIGDRVVVERAGEVIPQIVSSQKSHRNGTEEKFLMPRECPSCKSQTIRKPDESALYCTNSSCPAQLVRLVEHFVSKSAMDVDGVGGKLGSSLIQSGLISDVADIYTLKREELVSLERMGEKSTSNVIEAIAASKDRPLSRLLVALGIAHIGAEVAENIANRFRTMDEIMKASLESFTDIPDIGPKIAESITNYFQSTSNILLIHKLRLAGINMNENSDIGSSEPQAQVLRDIRFCVTGRLKQFSRSEIQDRIKELGGNVSGSVSSRTNYLVAGEEAGSKLSDAARIGIPVLSEDDFLAMIHQRPFYDDDA</sequence>
<evidence type="ECO:0000256" key="12">
    <source>
        <dbReference type="ARBA" id="ARBA00034005"/>
    </source>
</evidence>
<dbReference type="SUPFAM" id="SSF56091">
    <property type="entry name" value="DNA ligase/mRNA capping enzyme, catalytic domain"/>
    <property type="match status" value="1"/>
</dbReference>
<name>A0A381YT41_9ZZZZ</name>
<dbReference type="PANTHER" id="PTHR23389:SF9">
    <property type="entry name" value="DNA LIGASE"/>
    <property type="match status" value="1"/>
</dbReference>
<evidence type="ECO:0000256" key="2">
    <source>
        <dbReference type="ARBA" id="ARBA00004067"/>
    </source>
</evidence>
<dbReference type="NCBIfam" id="NF005932">
    <property type="entry name" value="PRK07956.1"/>
    <property type="match status" value="1"/>
</dbReference>